<evidence type="ECO:0000313" key="2">
    <source>
        <dbReference type="Proteomes" id="UP001054945"/>
    </source>
</evidence>
<accession>A0AAV4W0Y9</accession>
<dbReference type="Proteomes" id="UP001054945">
    <property type="component" value="Unassembled WGS sequence"/>
</dbReference>
<organism evidence="1 2">
    <name type="scientific">Caerostris extrusa</name>
    <name type="common">Bark spider</name>
    <name type="synonym">Caerostris bankana</name>
    <dbReference type="NCBI Taxonomy" id="172846"/>
    <lineage>
        <taxon>Eukaryota</taxon>
        <taxon>Metazoa</taxon>
        <taxon>Ecdysozoa</taxon>
        <taxon>Arthropoda</taxon>
        <taxon>Chelicerata</taxon>
        <taxon>Arachnida</taxon>
        <taxon>Araneae</taxon>
        <taxon>Araneomorphae</taxon>
        <taxon>Entelegynae</taxon>
        <taxon>Araneoidea</taxon>
        <taxon>Araneidae</taxon>
        <taxon>Caerostris</taxon>
    </lineage>
</organism>
<gene>
    <name evidence="1" type="ORF">CEXT_47681</name>
</gene>
<dbReference type="EMBL" id="BPLR01015459">
    <property type="protein sequence ID" value="GIY76272.1"/>
    <property type="molecule type" value="Genomic_DNA"/>
</dbReference>
<evidence type="ECO:0000313" key="1">
    <source>
        <dbReference type="EMBL" id="GIY76272.1"/>
    </source>
</evidence>
<sequence>MKVRFEISYKMKDSCKLRCRKLLQPKDAWPGVMETLKYSSEVVPPGHIKQVEPIPPVQLALKLLPFSQKAALMAVILFAGIRKSNGLIGDRSVYDSLC</sequence>
<name>A0AAV4W0Y9_CAEEX</name>
<protein>
    <submittedName>
        <fullName evidence="1">Uncharacterized protein</fullName>
    </submittedName>
</protein>
<keyword evidence="2" id="KW-1185">Reference proteome</keyword>
<comment type="caution">
    <text evidence="1">The sequence shown here is derived from an EMBL/GenBank/DDBJ whole genome shotgun (WGS) entry which is preliminary data.</text>
</comment>
<dbReference type="AlphaFoldDB" id="A0AAV4W0Y9"/>
<proteinExistence type="predicted"/>
<reference evidence="1 2" key="1">
    <citation type="submission" date="2021-06" db="EMBL/GenBank/DDBJ databases">
        <title>Caerostris extrusa draft genome.</title>
        <authorList>
            <person name="Kono N."/>
            <person name="Arakawa K."/>
        </authorList>
    </citation>
    <scope>NUCLEOTIDE SEQUENCE [LARGE SCALE GENOMIC DNA]</scope>
</reference>